<keyword evidence="3" id="KW-1185">Reference proteome</keyword>
<feature type="transmembrane region" description="Helical" evidence="1">
    <location>
        <begin position="59"/>
        <end position="86"/>
    </location>
</feature>
<evidence type="ECO:0000313" key="2">
    <source>
        <dbReference type="EMBL" id="MCD9638750.1"/>
    </source>
</evidence>
<organism evidence="2 3">
    <name type="scientific">Datura stramonium</name>
    <name type="common">Jimsonweed</name>
    <name type="synonym">Common thornapple</name>
    <dbReference type="NCBI Taxonomy" id="4076"/>
    <lineage>
        <taxon>Eukaryota</taxon>
        <taxon>Viridiplantae</taxon>
        <taxon>Streptophyta</taxon>
        <taxon>Embryophyta</taxon>
        <taxon>Tracheophyta</taxon>
        <taxon>Spermatophyta</taxon>
        <taxon>Magnoliopsida</taxon>
        <taxon>eudicotyledons</taxon>
        <taxon>Gunneridae</taxon>
        <taxon>Pentapetalae</taxon>
        <taxon>asterids</taxon>
        <taxon>lamiids</taxon>
        <taxon>Solanales</taxon>
        <taxon>Solanaceae</taxon>
        <taxon>Solanoideae</taxon>
        <taxon>Datureae</taxon>
        <taxon>Datura</taxon>
    </lineage>
</organism>
<gene>
    <name evidence="2" type="ORF">HAX54_022899</name>
</gene>
<dbReference type="Proteomes" id="UP000823775">
    <property type="component" value="Unassembled WGS sequence"/>
</dbReference>
<evidence type="ECO:0000313" key="3">
    <source>
        <dbReference type="Proteomes" id="UP000823775"/>
    </source>
</evidence>
<evidence type="ECO:0000256" key="1">
    <source>
        <dbReference type="SAM" id="Phobius"/>
    </source>
</evidence>
<comment type="caution">
    <text evidence="2">The sequence shown here is derived from an EMBL/GenBank/DDBJ whole genome shotgun (WGS) entry which is preliminary data.</text>
</comment>
<accession>A0ABS8UVA6</accession>
<reference evidence="2 3" key="1">
    <citation type="journal article" date="2021" name="BMC Genomics">
        <title>Datura genome reveals duplications of psychoactive alkaloid biosynthetic genes and high mutation rate following tissue culture.</title>
        <authorList>
            <person name="Rajewski A."/>
            <person name="Carter-House D."/>
            <person name="Stajich J."/>
            <person name="Litt A."/>
        </authorList>
    </citation>
    <scope>NUCLEOTIDE SEQUENCE [LARGE SCALE GENOMIC DNA]</scope>
    <source>
        <strain evidence="2">AR-01</strain>
    </source>
</reference>
<name>A0ABS8UVA6_DATST</name>
<sequence>MSGRESRRKRPKVVHRELHIADPLLRMELHIGPLLLPDGVHVVDQLGQWDESCQMSFVYFVYLLSLVGCVSGSGLGCLYAACSWYWRLRFRLRSNHRYRGFAQLSPALSAGHAFSGSGV</sequence>
<proteinExistence type="predicted"/>
<dbReference type="EMBL" id="JACEIK010002770">
    <property type="protein sequence ID" value="MCD9638750.1"/>
    <property type="molecule type" value="Genomic_DNA"/>
</dbReference>
<protein>
    <submittedName>
        <fullName evidence="2">Uncharacterized protein</fullName>
    </submittedName>
</protein>
<keyword evidence="1" id="KW-0812">Transmembrane</keyword>
<keyword evidence="1" id="KW-0472">Membrane</keyword>
<keyword evidence="1" id="KW-1133">Transmembrane helix</keyword>